<sequence>MKIFRESALQYLIDHDSESWEQCEIKRSNKRIFGSMQFRNIQLFINVSHHNNVNRLSRNLCDTLVFVINPRRFDILQEMIPKAYLLEIELENIDQYDKIKQKSNFRALFKWRLRVATIFSPR</sequence>
<gene>
    <name evidence="1" type="ORF">INT80_05310</name>
</gene>
<reference evidence="1" key="1">
    <citation type="submission" date="2020-11" db="EMBL/GenBank/DDBJ databases">
        <title>Gallibacterium anatis 1637, full genome, WGS.</title>
        <authorList>
            <person name="Laishevtcev A.I."/>
            <person name="Yakimova E.A."/>
            <person name="Petkovich D."/>
            <person name="Stepanova T.V."/>
            <person name="Kalendr R.S."/>
            <person name="Rubalsky E.O."/>
            <person name="Zulkarneev E.R."/>
            <person name="Aleshkin A.V."/>
        </authorList>
    </citation>
    <scope>NUCLEOTIDE SEQUENCE</scope>
    <source>
        <strain evidence="1">1637</strain>
    </source>
</reference>
<evidence type="ECO:0000313" key="1">
    <source>
        <dbReference type="EMBL" id="MBF4102481.1"/>
    </source>
</evidence>
<organism evidence="1">
    <name type="scientific">Gallibacterium anatis</name>
    <dbReference type="NCBI Taxonomy" id="750"/>
    <lineage>
        <taxon>Bacteria</taxon>
        <taxon>Pseudomonadati</taxon>
        <taxon>Pseudomonadota</taxon>
        <taxon>Gammaproteobacteria</taxon>
        <taxon>Pasteurellales</taxon>
        <taxon>Pasteurellaceae</taxon>
        <taxon>Gallibacterium</taxon>
    </lineage>
</organism>
<comment type="caution">
    <text evidence="1">The sequence shown here is derived from an EMBL/GenBank/DDBJ whole genome shotgun (WGS) entry which is preliminary data.</text>
</comment>
<proteinExistence type="predicted"/>
<name>A0A930UWG9_9PAST</name>
<protein>
    <submittedName>
        <fullName evidence="1">YqcI/YcgG family protein</fullName>
    </submittedName>
</protein>
<dbReference type="AlphaFoldDB" id="A0A930UWG9"/>
<dbReference type="EMBL" id="JADION010000011">
    <property type="protein sequence ID" value="MBF4102481.1"/>
    <property type="molecule type" value="Genomic_DNA"/>
</dbReference>
<accession>A0A930UWG9</accession>